<name>A0ABM5IV73_DIAVI</name>
<accession>A0ABM5IV73</accession>
<evidence type="ECO:0000313" key="2">
    <source>
        <dbReference type="EnsemblMetazoa" id="XP_028143327.2"/>
    </source>
</evidence>
<evidence type="ECO:0000256" key="1">
    <source>
        <dbReference type="SAM" id="SignalP"/>
    </source>
</evidence>
<reference evidence="2" key="1">
    <citation type="submission" date="2025-05" db="UniProtKB">
        <authorList>
            <consortium name="EnsemblMetazoa"/>
        </authorList>
    </citation>
    <scope>IDENTIFICATION</scope>
</reference>
<dbReference type="EnsemblMetazoa" id="XM_028287526.2">
    <property type="protein sequence ID" value="XP_028143327.2"/>
    <property type="gene ID" value="LOC114337129"/>
</dbReference>
<feature type="chain" id="PRO_5045310700" description="Protein TsetseEP-like" evidence="1">
    <location>
        <begin position="21"/>
        <end position="216"/>
    </location>
</feature>
<dbReference type="Proteomes" id="UP001652700">
    <property type="component" value="Unplaced"/>
</dbReference>
<dbReference type="RefSeq" id="XP_028143327.2">
    <property type="nucleotide sequence ID" value="XM_028287526.2"/>
</dbReference>
<keyword evidence="1" id="KW-0732">Signal</keyword>
<dbReference type="GeneID" id="114337129"/>
<keyword evidence="3" id="KW-1185">Reference proteome</keyword>
<protein>
    <recommendedName>
        <fullName evidence="4">Protein TsetseEP-like</fullName>
    </recommendedName>
</protein>
<evidence type="ECO:0008006" key="4">
    <source>
        <dbReference type="Google" id="ProtNLM"/>
    </source>
</evidence>
<organism evidence="2 3">
    <name type="scientific">Diabrotica virgifera virgifera</name>
    <name type="common">western corn rootworm</name>
    <dbReference type="NCBI Taxonomy" id="50390"/>
    <lineage>
        <taxon>Eukaryota</taxon>
        <taxon>Metazoa</taxon>
        <taxon>Ecdysozoa</taxon>
        <taxon>Arthropoda</taxon>
        <taxon>Hexapoda</taxon>
        <taxon>Insecta</taxon>
        <taxon>Pterygota</taxon>
        <taxon>Neoptera</taxon>
        <taxon>Endopterygota</taxon>
        <taxon>Coleoptera</taxon>
        <taxon>Polyphaga</taxon>
        <taxon>Cucujiformia</taxon>
        <taxon>Chrysomeloidea</taxon>
        <taxon>Chrysomelidae</taxon>
        <taxon>Galerucinae</taxon>
        <taxon>Diabroticina</taxon>
        <taxon>Diabroticites</taxon>
        <taxon>Diabrotica</taxon>
    </lineage>
</organism>
<proteinExistence type="predicted"/>
<feature type="signal peptide" evidence="1">
    <location>
        <begin position="1"/>
        <end position="20"/>
    </location>
</feature>
<evidence type="ECO:0000313" key="3">
    <source>
        <dbReference type="Proteomes" id="UP001652700"/>
    </source>
</evidence>
<sequence length="216" mass="24870">MEWKIITMAIILFQVSCVSPAVIPEEYNSQLHSLHEEIVTEITEFSLILVNGKDRLKSIVYGAKESLESELEQLKQYMRETKVDAADENKDISSCLDENVLDTIDISNIDICDQIPFTQRIEGMANDLDIRQKEFYSDMNSCTKEKTEEGTNDCLDGKIDEWKRNLKSCKLLETTLLETAYELSLRCTEISLNQIDKNIIFIARNFTSCVDEILEY</sequence>